<sequence length="55" mass="6237">MPTCLTYDKEVAGCWRLGFCCLDAGLMIPLTHPRTISEARERQITDPDLRVSERA</sequence>
<evidence type="ECO:0000313" key="1">
    <source>
        <dbReference type="EMBL" id="KAK0743804.1"/>
    </source>
</evidence>
<dbReference type="AlphaFoldDB" id="A0AA40K2S1"/>
<dbReference type="EMBL" id="JAUKUD010000005">
    <property type="protein sequence ID" value="KAK0743804.1"/>
    <property type="molecule type" value="Genomic_DNA"/>
</dbReference>
<keyword evidence="2" id="KW-1185">Reference proteome</keyword>
<dbReference type="Proteomes" id="UP001172155">
    <property type="component" value="Unassembled WGS sequence"/>
</dbReference>
<comment type="caution">
    <text evidence="1">The sequence shown here is derived from an EMBL/GenBank/DDBJ whole genome shotgun (WGS) entry which is preliminary data.</text>
</comment>
<name>A0AA40K2S1_9PEZI</name>
<gene>
    <name evidence="1" type="ORF">B0T18DRAFT_191327</name>
</gene>
<protein>
    <submittedName>
        <fullName evidence="1">Uncharacterized protein</fullName>
    </submittedName>
</protein>
<accession>A0AA40K2S1</accession>
<organism evidence="1 2">
    <name type="scientific">Schizothecium vesticola</name>
    <dbReference type="NCBI Taxonomy" id="314040"/>
    <lineage>
        <taxon>Eukaryota</taxon>
        <taxon>Fungi</taxon>
        <taxon>Dikarya</taxon>
        <taxon>Ascomycota</taxon>
        <taxon>Pezizomycotina</taxon>
        <taxon>Sordariomycetes</taxon>
        <taxon>Sordariomycetidae</taxon>
        <taxon>Sordariales</taxon>
        <taxon>Schizotheciaceae</taxon>
        <taxon>Schizothecium</taxon>
    </lineage>
</organism>
<reference evidence="1" key="1">
    <citation type="submission" date="2023-06" db="EMBL/GenBank/DDBJ databases">
        <title>Genome-scale phylogeny and comparative genomics of the fungal order Sordariales.</title>
        <authorList>
            <consortium name="Lawrence Berkeley National Laboratory"/>
            <person name="Hensen N."/>
            <person name="Bonometti L."/>
            <person name="Westerberg I."/>
            <person name="Brannstrom I.O."/>
            <person name="Guillou S."/>
            <person name="Cros-Aarteil S."/>
            <person name="Calhoun S."/>
            <person name="Haridas S."/>
            <person name="Kuo A."/>
            <person name="Mondo S."/>
            <person name="Pangilinan J."/>
            <person name="Riley R."/>
            <person name="LaButti K."/>
            <person name="Andreopoulos B."/>
            <person name="Lipzen A."/>
            <person name="Chen C."/>
            <person name="Yanf M."/>
            <person name="Daum C."/>
            <person name="Ng V."/>
            <person name="Clum A."/>
            <person name="Steindorff A."/>
            <person name="Ohm R."/>
            <person name="Martin F."/>
            <person name="Silar P."/>
            <person name="Natvig D."/>
            <person name="Lalanne C."/>
            <person name="Gautier V."/>
            <person name="Ament-velasquez S.L."/>
            <person name="Kruys A."/>
            <person name="Hutchinson M.I."/>
            <person name="Powell A.J."/>
            <person name="Barry K."/>
            <person name="Miller A.N."/>
            <person name="Grigoriev I.V."/>
            <person name="Debuchy R."/>
            <person name="Gladieux P."/>
            <person name="Thoren M.H."/>
            <person name="Johannesson H."/>
        </authorList>
    </citation>
    <scope>NUCLEOTIDE SEQUENCE</scope>
    <source>
        <strain evidence="1">SMH3187-1</strain>
    </source>
</reference>
<evidence type="ECO:0000313" key="2">
    <source>
        <dbReference type="Proteomes" id="UP001172155"/>
    </source>
</evidence>
<proteinExistence type="predicted"/>